<feature type="domain" description="Response regulatory" evidence="6">
    <location>
        <begin position="206"/>
        <end position="324"/>
    </location>
</feature>
<evidence type="ECO:0000256" key="3">
    <source>
        <dbReference type="ARBA" id="ARBA00023163"/>
    </source>
</evidence>
<evidence type="ECO:0000256" key="5">
    <source>
        <dbReference type="SAM" id="MobiDB-lite"/>
    </source>
</evidence>
<dbReference type="GO" id="GO:0009736">
    <property type="term" value="P:cytokinin-activated signaling pathway"/>
    <property type="evidence" value="ECO:0007669"/>
    <property type="project" value="InterPro"/>
</dbReference>
<evidence type="ECO:0000256" key="2">
    <source>
        <dbReference type="ARBA" id="ARBA00023015"/>
    </source>
</evidence>
<evidence type="ECO:0000256" key="1">
    <source>
        <dbReference type="ARBA" id="ARBA00023012"/>
    </source>
</evidence>
<feature type="domain" description="Response regulatory" evidence="6">
    <location>
        <begin position="31"/>
        <end position="149"/>
    </location>
</feature>
<accession>A0AAF0R9V5</accession>
<gene>
    <name evidence="7" type="ORF">MTR67_028710</name>
</gene>
<feature type="region of interest" description="Disordered" evidence="5">
    <location>
        <begin position="637"/>
        <end position="675"/>
    </location>
</feature>
<evidence type="ECO:0000256" key="4">
    <source>
        <dbReference type="PROSITE-ProRule" id="PRU00169"/>
    </source>
</evidence>
<keyword evidence="3" id="KW-0804">Transcription</keyword>
<keyword evidence="8" id="KW-1185">Reference proteome</keyword>
<dbReference type="PANTHER" id="PTHR43874">
    <property type="entry name" value="TWO-COMPONENT RESPONSE REGULATOR"/>
    <property type="match status" value="1"/>
</dbReference>
<protein>
    <recommendedName>
        <fullName evidence="6">Response regulatory domain-containing protein</fullName>
    </recommendedName>
</protein>
<dbReference type="InterPro" id="IPR001789">
    <property type="entry name" value="Sig_transdc_resp-reg_receiver"/>
</dbReference>
<dbReference type="InterPro" id="IPR011006">
    <property type="entry name" value="CheY-like_superfamily"/>
</dbReference>
<dbReference type="SMART" id="SM00448">
    <property type="entry name" value="REC"/>
    <property type="match status" value="2"/>
</dbReference>
<dbReference type="InterPro" id="IPR045279">
    <property type="entry name" value="ARR-like"/>
</dbReference>
<dbReference type="SUPFAM" id="SSF52172">
    <property type="entry name" value="CheY-like"/>
    <property type="match status" value="2"/>
</dbReference>
<comment type="caution">
    <text evidence="4">Lacks conserved residue(s) required for the propagation of feature annotation.</text>
</comment>
<dbReference type="EMBL" id="CP133617">
    <property type="protein sequence ID" value="WMV35325.1"/>
    <property type="molecule type" value="Genomic_DNA"/>
</dbReference>
<organism evidence="7 8">
    <name type="scientific">Solanum verrucosum</name>
    <dbReference type="NCBI Taxonomy" id="315347"/>
    <lineage>
        <taxon>Eukaryota</taxon>
        <taxon>Viridiplantae</taxon>
        <taxon>Streptophyta</taxon>
        <taxon>Embryophyta</taxon>
        <taxon>Tracheophyta</taxon>
        <taxon>Spermatophyta</taxon>
        <taxon>Magnoliopsida</taxon>
        <taxon>eudicotyledons</taxon>
        <taxon>Gunneridae</taxon>
        <taxon>Pentapetalae</taxon>
        <taxon>asterids</taxon>
        <taxon>lamiids</taxon>
        <taxon>Solanales</taxon>
        <taxon>Solanaceae</taxon>
        <taxon>Solanoideae</taxon>
        <taxon>Solaneae</taxon>
        <taxon>Solanum</taxon>
    </lineage>
</organism>
<proteinExistence type="predicted"/>
<dbReference type="AlphaFoldDB" id="A0AAF0R9V5"/>
<dbReference type="Pfam" id="PF00072">
    <property type="entry name" value="Response_reg"/>
    <property type="match status" value="2"/>
</dbReference>
<dbReference type="PROSITE" id="PS50110">
    <property type="entry name" value="RESPONSE_REGULATORY"/>
    <property type="match status" value="2"/>
</dbReference>
<dbReference type="GO" id="GO:0000160">
    <property type="term" value="P:phosphorelay signal transduction system"/>
    <property type="evidence" value="ECO:0007669"/>
    <property type="project" value="UniProtKB-KW"/>
</dbReference>
<keyword evidence="2" id="KW-0805">Transcription regulation</keyword>
<evidence type="ECO:0000313" key="7">
    <source>
        <dbReference type="EMBL" id="WMV35325.1"/>
    </source>
</evidence>
<dbReference type="Gene3D" id="3.40.50.2300">
    <property type="match status" value="2"/>
</dbReference>
<feature type="region of interest" description="Disordered" evidence="5">
    <location>
        <begin position="328"/>
        <end position="349"/>
    </location>
</feature>
<evidence type="ECO:0000313" key="8">
    <source>
        <dbReference type="Proteomes" id="UP001234989"/>
    </source>
</evidence>
<dbReference type="Proteomes" id="UP001234989">
    <property type="component" value="Chromosome 6"/>
</dbReference>
<sequence>MDRGESIIVSENGCNRDQVMTNDLMDLSSVRVLLCDTDVESCQEVLALLKKCCYQVTPVYSAADALDALNSHGQCIDIILTEASLLISNGAKIFNFIKPDINLKQIPVIMMLDEDEICLVLKGLMLGATDYLVKPLSSNELMKLWTHMKRKGSSHETELPEDYMLKFADRSVNGDIFTFILIGDSEFRPNETVRTGDGFIDRSKVRILLCDNDAKSSDEVFTLLCKCSYQVISVRSPRQVIDALNAEGPHIDLILSEVDLPMSKGFKMLKYIMRDKQLRRIPVIMMSSQDEVSIVIKCLKFGAADYLLGLAEKNILSYDFNLVVSEPSDPNTNSTTLLSDDTDDKSRKCINPEMCPSTMLQEEARYKSIPSTDAAPVETAVVVPFEHQPDAPGTDDQRTGEISLFPKKSELKIGESSAFFTYVKSSLPKSNGQSPTSIHGSVPQQLGIEEKTSLGGHEHIDTNIQVTGDVESHLQGDGYPKSNNIPKSLSIERSCTPPLSQEFPHHRNSKMEEFSQVHMHLKNEAQHGVSSFHAQTPYPYYISGVMNQVMMPSTQIYHESLQHLHNHANSAMLPQYNYMPRYPHMHGISSHPFYPIGMCFQPGQLPAAHPWHSFGSSSSAEIKRPRLRGQFVRKANGVNVDVNGQPSSAGNDDVEEEEEEEVQIEYLDSSHEDDL</sequence>
<dbReference type="PANTHER" id="PTHR43874:SF192">
    <property type="entry name" value="TWO-COMPONENT RESPONSE REGULATOR-LIKE APRR1"/>
    <property type="match status" value="1"/>
</dbReference>
<reference evidence="7" key="1">
    <citation type="submission" date="2023-08" db="EMBL/GenBank/DDBJ databases">
        <title>A de novo genome assembly of Solanum verrucosum Schlechtendal, a Mexican diploid species geographically isolated from the other diploid A-genome species in potato relatives.</title>
        <authorList>
            <person name="Hosaka K."/>
        </authorList>
    </citation>
    <scope>NUCLEOTIDE SEQUENCE</scope>
    <source>
        <tissue evidence="7">Young leaves</tissue>
    </source>
</reference>
<keyword evidence="1" id="KW-0902">Two-component regulatory system</keyword>
<name>A0AAF0R9V5_SOLVR</name>
<evidence type="ECO:0000259" key="6">
    <source>
        <dbReference type="PROSITE" id="PS50110"/>
    </source>
</evidence>
<feature type="compositionally biased region" description="Acidic residues" evidence="5">
    <location>
        <begin position="652"/>
        <end position="663"/>
    </location>
</feature>